<protein>
    <submittedName>
        <fullName evidence="2">TROVE domain-containing protein</fullName>
    </submittedName>
</protein>
<dbReference type="PANTHER" id="PTHR14202">
    <property type="entry name" value="60 KDA RIBONUCLEOPROTEIN SSA/RO"/>
    <property type="match status" value="1"/>
</dbReference>
<dbReference type="GO" id="GO:0003723">
    <property type="term" value="F:RNA binding"/>
    <property type="evidence" value="ECO:0007669"/>
    <property type="project" value="InterPro"/>
</dbReference>
<evidence type="ECO:0000313" key="2">
    <source>
        <dbReference type="WBParaSite" id="GPUH_0002555801-mRNA-1"/>
    </source>
</evidence>
<organism evidence="2">
    <name type="scientific">Gongylonema pulchrum</name>
    <dbReference type="NCBI Taxonomy" id="637853"/>
    <lineage>
        <taxon>Eukaryota</taxon>
        <taxon>Metazoa</taxon>
        <taxon>Ecdysozoa</taxon>
        <taxon>Nematoda</taxon>
        <taxon>Chromadorea</taxon>
        <taxon>Rhabditida</taxon>
        <taxon>Spirurina</taxon>
        <taxon>Spiruromorpha</taxon>
        <taxon>Spiruroidea</taxon>
        <taxon>Gongylonematidae</taxon>
        <taxon>Gongylonema</taxon>
    </lineage>
</organism>
<dbReference type="InterPro" id="IPR036465">
    <property type="entry name" value="vWFA_dom_sf"/>
</dbReference>
<name>A0A183EX37_9BILA</name>
<dbReference type="PANTHER" id="PTHR14202:SF0">
    <property type="entry name" value="RNA-BINDING PROTEIN RO60"/>
    <property type="match status" value="1"/>
</dbReference>
<proteinExistence type="predicted"/>
<evidence type="ECO:0000259" key="1">
    <source>
        <dbReference type="Pfam" id="PF25045"/>
    </source>
</evidence>
<accession>A0A183EX37</accession>
<dbReference type="AlphaFoldDB" id="A0A183EX37"/>
<dbReference type="Gene3D" id="3.40.50.410">
    <property type="entry name" value="von Willebrand factor, type A domain"/>
    <property type="match status" value="1"/>
</dbReference>
<dbReference type="WBParaSite" id="GPUH_0002555801-mRNA-1">
    <property type="protein sequence ID" value="GPUH_0002555801-mRNA-1"/>
    <property type="gene ID" value="GPUH_0002555801"/>
</dbReference>
<dbReference type="GO" id="GO:1990904">
    <property type="term" value="C:ribonucleoprotein complex"/>
    <property type="evidence" value="ECO:0007669"/>
    <property type="project" value="TreeGrafter"/>
</dbReference>
<dbReference type="Pfam" id="PF25045">
    <property type="entry name" value="vWA_Ro60"/>
    <property type="match status" value="1"/>
</dbReference>
<dbReference type="SUPFAM" id="SSF53300">
    <property type="entry name" value="vWA-like"/>
    <property type="match status" value="1"/>
</dbReference>
<dbReference type="InterPro" id="IPR040322">
    <property type="entry name" value="TROVE2"/>
</dbReference>
<reference evidence="2" key="1">
    <citation type="submission" date="2016-06" db="UniProtKB">
        <authorList>
            <consortium name="WormBaseParasite"/>
        </authorList>
    </citation>
    <scope>IDENTIFICATION</scope>
</reference>
<dbReference type="InterPro" id="IPR056800">
    <property type="entry name" value="vWA_Ro60"/>
</dbReference>
<feature type="domain" description="RNA-binding protein RO60 vWA" evidence="1">
    <location>
        <begin position="18"/>
        <end position="183"/>
    </location>
</feature>
<sequence length="188" mass="21120">LEFAFYEAFQNVQPTNKRYCLAVDVSGSMDYQIRNSCLTCSEAAAALSMAIIRTEPHVTSVAFSEELIPLDWRKDMNLSEVMESAAKITMGATDCAQPMLWAEENKKQFDVFIIYTDNETWFGEVHPFEALQQYRKRMGIPDAKLIVMGMISTDFSIADPSDPNMLDICGFDSSVPQLISEFVLGNIS</sequence>